<dbReference type="InterPro" id="IPR011051">
    <property type="entry name" value="RmlC_Cupin_sf"/>
</dbReference>
<name>A0A9D4YG61_PEA</name>
<dbReference type="InterPro" id="IPR050253">
    <property type="entry name" value="Seed_Storage-Functional"/>
</dbReference>
<dbReference type="Pfam" id="PF00190">
    <property type="entry name" value="Cupin_1"/>
    <property type="match status" value="2"/>
</dbReference>
<organism evidence="4 5">
    <name type="scientific">Pisum sativum</name>
    <name type="common">Garden pea</name>
    <name type="synonym">Lathyrus oleraceus</name>
    <dbReference type="NCBI Taxonomy" id="3888"/>
    <lineage>
        <taxon>Eukaryota</taxon>
        <taxon>Viridiplantae</taxon>
        <taxon>Streptophyta</taxon>
        <taxon>Embryophyta</taxon>
        <taxon>Tracheophyta</taxon>
        <taxon>Spermatophyta</taxon>
        <taxon>Magnoliopsida</taxon>
        <taxon>eudicotyledons</taxon>
        <taxon>Gunneridae</taxon>
        <taxon>Pentapetalae</taxon>
        <taxon>rosids</taxon>
        <taxon>fabids</taxon>
        <taxon>Fabales</taxon>
        <taxon>Fabaceae</taxon>
        <taxon>Papilionoideae</taxon>
        <taxon>50 kb inversion clade</taxon>
        <taxon>NPAAA clade</taxon>
        <taxon>Hologalegina</taxon>
        <taxon>IRL clade</taxon>
        <taxon>Fabeae</taxon>
        <taxon>Lathyrus</taxon>
    </lineage>
</organism>
<feature type="compositionally biased region" description="Basic and acidic residues" evidence="1">
    <location>
        <begin position="476"/>
        <end position="696"/>
    </location>
</feature>
<proteinExistence type="predicted"/>
<dbReference type="PANTHER" id="PTHR31189:SF7">
    <property type="entry name" value="OS03G0197300 PROTEIN"/>
    <property type="match status" value="1"/>
</dbReference>
<dbReference type="AlphaFoldDB" id="A0A9D4YG61"/>
<protein>
    <recommendedName>
        <fullName evidence="3">Cupin type-1 domain-containing protein</fullName>
    </recommendedName>
</protein>
<feature type="compositionally biased region" description="Basic and acidic residues" evidence="1">
    <location>
        <begin position="445"/>
        <end position="469"/>
    </location>
</feature>
<evidence type="ECO:0000259" key="3">
    <source>
        <dbReference type="SMART" id="SM00835"/>
    </source>
</evidence>
<evidence type="ECO:0000256" key="1">
    <source>
        <dbReference type="SAM" id="MobiDB-lite"/>
    </source>
</evidence>
<dbReference type="CDD" id="cd02245">
    <property type="entry name" value="cupin_7S_vicilin-like_C"/>
    <property type="match status" value="1"/>
</dbReference>
<evidence type="ECO:0000313" key="5">
    <source>
        <dbReference type="Proteomes" id="UP001058974"/>
    </source>
</evidence>
<dbReference type="SUPFAM" id="SSF51182">
    <property type="entry name" value="RmlC-like cupins"/>
    <property type="match status" value="1"/>
</dbReference>
<comment type="caution">
    <text evidence="4">The sequence shown here is derived from an EMBL/GenBank/DDBJ whole genome shotgun (WGS) entry which is preliminary data.</text>
</comment>
<dbReference type="Gramene" id="Psat02G0465600-T3">
    <property type="protein sequence ID" value="KAI5439001.1"/>
    <property type="gene ID" value="KIW84_024656"/>
</dbReference>
<feature type="domain" description="Cupin type-1" evidence="3">
    <location>
        <begin position="245"/>
        <end position="398"/>
    </location>
</feature>
<dbReference type="SMART" id="SM00835">
    <property type="entry name" value="Cupin_1"/>
    <property type="match status" value="1"/>
</dbReference>
<feature type="signal peptide" evidence="2">
    <location>
        <begin position="1"/>
        <end position="30"/>
    </location>
</feature>
<reference evidence="4 5" key="1">
    <citation type="journal article" date="2022" name="Nat. Genet.">
        <title>Improved pea reference genome and pan-genome highlight genomic features and evolutionary characteristics.</title>
        <authorList>
            <person name="Yang T."/>
            <person name="Liu R."/>
            <person name="Luo Y."/>
            <person name="Hu S."/>
            <person name="Wang D."/>
            <person name="Wang C."/>
            <person name="Pandey M.K."/>
            <person name="Ge S."/>
            <person name="Xu Q."/>
            <person name="Li N."/>
            <person name="Li G."/>
            <person name="Huang Y."/>
            <person name="Saxena R.K."/>
            <person name="Ji Y."/>
            <person name="Li M."/>
            <person name="Yan X."/>
            <person name="He Y."/>
            <person name="Liu Y."/>
            <person name="Wang X."/>
            <person name="Xiang C."/>
            <person name="Varshney R.K."/>
            <person name="Ding H."/>
            <person name="Gao S."/>
            <person name="Zong X."/>
        </authorList>
    </citation>
    <scope>NUCLEOTIDE SEQUENCE [LARGE SCALE GENOMIC DNA]</scope>
    <source>
        <strain evidence="4 5">cv. Zhongwan 6</strain>
    </source>
</reference>
<evidence type="ECO:0000256" key="2">
    <source>
        <dbReference type="SAM" id="SignalP"/>
    </source>
</evidence>
<dbReference type="InterPro" id="IPR006045">
    <property type="entry name" value="Cupin_1"/>
</dbReference>
<feature type="region of interest" description="Disordered" evidence="1">
    <location>
        <begin position="421"/>
        <end position="738"/>
    </location>
</feature>
<keyword evidence="5" id="KW-1185">Reference proteome</keyword>
<evidence type="ECO:0000313" key="4">
    <source>
        <dbReference type="EMBL" id="KAI5439001.1"/>
    </source>
</evidence>
<keyword evidence="2" id="KW-0732">Signal</keyword>
<feature type="chain" id="PRO_5038736969" description="Cupin type-1 domain-containing protein" evidence="2">
    <location>
        <begin position="31"/>
        <end position="738"/>
    </location>
</feature>
<accession>A0A9D4YG61</accession>
<sequence>METRKTLSPSPFSTLLIFFLIAISLCEIKALSSEEHSTEKAHRGPVVQRDQRKILFDTEDGEISATNVKDGQNTPHYHLQFFTLEPNSVFLPVLLHAAMVFYVHTGSGKLTWSNEDGTGTMDIHEGDVCSLGEGSVFYIHSNLESQRNKLRIYAMFTNTDESTFDPSIGAYSRVNELVKGFDKNTIQAAFKVPEDLAEAITDNKEAPAIVHAVPVKKHNNVLDLETSFLKYLRGIQSNSKELKTYNIFDNDPDFRDDYGWTSTVTNKQLKQLKHHNIGFFMVNLTMGSMLGPHWNPLATEIAVVLQGEGMVRVVCGSNTDHECENKRFRVKQGDVFVVPRFHVMAQMSFAKGPLVFMGFSTAAKKNHPQFLAGKGSVLQILDKRIVATSLGVSKIAIDKLLDDPVDSIIFGCSSCAEEEERLMEKEREEEEEERREKEEEEKREEEERREKEQEKREQEEKERERRKREEEEEEEERKSEEEEARRQQEERERRREEKEAKREEEARREQEVRREKESRRQHEEEAARREEKARREQEEVRREKEEARKQEQKERKREEEAVREREEAEREQEAARRQKKEEKKREEEAMREREEAEREQEAARRQKKEEKKREEEAEAEAREKAREQKEKREAAKREQEKREKKEEEEMEREKERKKEEEEREEEEARREQEKRDRKREEKEARREEVRRKKETTEWEWEEEEEAARRQQEERERKREQDSGSSFEGRRILKMSKSV</sequence>
<dbReference type="EMBL" id="JAMSHJ010000002">
    <property type="protein sequence ID" value="KAI5439001.1"/>
    <property type="molecule type" value="Genomic_DNA"/>
</dbReference>
<feature type="compositionally biased region" description="Basic and acidic residues" evidence="1">
    <location>
        <begin position="706"/>
        <end position="721"/>
    </location>
</feature>
<dbReference type="InterPro" id="IPR014710">
    <property type="entry name" value="RmlC-like_jellyroll"/>
</dbReference>
<dbReference type="Proteomes" id="UP001058974">
    <property type="component" value="Chromosome 2"/>
</dbReference>
<feature type="compositionally biased region" description="Acidic residues" evidence="1">
    <location>
        <begin position="421"/>
        <end position="444"/>
    </location>
</feature>
<dbReference type="Gene3D" id="2.60.120.10">
    <property type="entry name" value="Jelly Rolls"/>
    <property type="match status" value="2"/>
</dbReference>
<gene>
    <name evidence="4" type="ORF">KIW84_024656</name>
</gene>
<dbReference type="PANTHER" id="PTHR31189">
    <property type="entry name" value="OS03G0336100 PROTEIN-RELATED"/>
    <property type="match status" value="1"/>
</dbReference>
<dbReference type="CDD" id="cd02244">
    <property type="entry name" value="cupin_7S_vicilin-like_N"/>
    <property type="match status" value="1"/>
</dbReference>